<dbReference type="InterPro" id="IPR001250">
    <property type="entry name" value="Man6P_Isoase-1"/>
</dbReference>
<dbReference type="PANTHER" id="PTHR42742">
    <property type="entry name" value="TRANSCRIPTIONAL REPRESSOR MPRA"/>
    <property type="match status" value="1"/>
</dbReference>
<feature type="domain" description="Mannose-6-phosphate isomerase cupin" evidence="12">
    <location>
        <begin position="242"/>
        <end position="318"/>
    </location>
</feature>
<evidence type="ECO:0000259" key="11">
    <source>
        <dbReference type="Pfam" id="PF20511"/>
    </source>
</evidence>
<feature type="active site" evidence="10">
    <location>
        <position position="195"/>
    </location>
</feature>
<dbReference type="InterPro" id="IPR046457">
    <property type="entry name" value="PMI_typeI_cat"/>
</dbReference>
<evidence type="ECO:0000256" key="2">
    <source>
        <dbReference type="ARBA" id="ARBA00010772"/>
    </source>
</evidence>
<comment type="similarity">
    <text evidence="2">Belongs to the mannose-6-phosphate isomerase type 1 family.</text>
</comment>
<dbReference type="AlphaFoldDB" id="R7RNG0"/>
<comment type="caution">
    <text evidence="13">The sequence shown here is derived from an EMBL/GenBank/DDBJ whole genome shotgun (WGS) entry which is preliminary data.</text>
</comment>
<keyword evidence="14" id="KW-1185">Reference proteome</keyword>
<dbReference type="NCBIfam" id="TIGR00218">
    <property type="entry name" value="manA"/>
    <property type="match status" value="1"/>
</dbReference>
<evidence type="ECO:0000256" key="5">
    <source>
        <dbReference type="ARBA" id="ARBA00022833"/>
    </source>
</evidence>
<dbReference type="GO" id="GO:0004476">
    <property type="term" value="F:mannose-6-phosphate isomerase activity"/>
    <property type="evidence" value="ECO:0007669"/>
    <property type="project" value="UniProtKB-EC"/>
</dbReference>
<keyword evidence="6 13" id="KW-0413">Isomerase</keyword>
<comment type="catalytic activity">
    <reaction evidence="1">
        <text>D-mannose 6-phosphate = D-fructose 6-phosphate</text>
        <dbReference type="Rhea" id="RHEA:12356"/>
        <dbReference type="ChEBI" id="CHEBI:58735"/>
        <dbReference type="ChEBI" id="CHEBI:61527"/>
        <dbReference type="EC" id="5.3.1.8"/>
    </reaction>
</comment>
<gene>
    <name evidence="13" type="ORF">TCEL_01641</name>
</gene>
<dbReference type="Proteomes" id="UP000014923">
    <property type="component" value="Unassembled WGS sequence"/>
</dbReference>
<dbReference type="HOGENOM" id="CLU_020529_0_1_9"/>
<evidence type="ECO:0000256" key="7">
    <source>
        <dbReference type="ARBA" id="ARBA00029741"/>
    </source>
</evidence>
<dbReference type="InterPro" id="IPR014710">
    <property type="entry name" value="RmlC-like_jellyroll"/>
</dbReference>
<evidence type="ECO:0000256" key="3">
    <source>
        <dbReference type="ARBA" id="ARBA00011956"/>
    </source>
</evidence>
<feature type="binding site" evidence="9">
    <location>
        <position position="100"/>
    </location>
    <ligand>
        <name>Zn(2+)</name>
        <dbReference type="ChEBI" id="CHEBI:29105"/>
    </ligand>
</feature>
<name>R7RNG0_9CLOT</name>
<feature type="binding site" evidence="9">
    <location>
        <position position="175"/>
    </location>
    <ligand>
        <name>Zn(2+)</name>
        <dbReference type="ChEBI" id="CHEBI:29105"/>
    </ligand>
</feature>
<evidence type="ECO:0000256" key="1">
    <source>
        <dbReference type="ARBA" id="ARBA00000757"/>
    </source>
</evidence>
<organism evidence="13 14">
    <name type="scientific">Thermobrachium celere DSM 8682</name>
    <dbReference type="NCBI Taxonomy" id="941824"/>
    <lineage>
        <taxon>Bacteria</taxon>
        <taxon>Bacillati</taxon>
        <taxon>Bacillota</taxon>
        <taxon>Clostridia</taxon>
        <taxon>Eubacteriales</taxon>
        <taxon>Clostridiaceae</taxon>
        <taxon>Thermobrachium</taxon>
    </lineage>
</organism>
<keyword evidence="5 9" id="KW-0862">Zinc</keyword>
<proteinExistence type="inferred from homology"/>
<dbReference type="GO" id="GO:0008270">
    <property type="term" value="F:zinc ion binding"/>
    <property type="evidence" value="ECO:0007669"/>
    <property type="project" value="InterPro"/>
</dbReference>
<evidence type="ECO:0000256" key="8">
    <source>
        <dbReference type="ARBA" id="ARBA00030762"/>
    </source>
</evidence>
<sequence length="319" mass="36726">MLYPLFFKPVYKEIIWGGQGLKRIFKRDLPFEKTAESWEVCCHKNGMSIIENGKLKGKTIKEAIDLYEEDLIGKKAVKYDRFPLLIKYIDANDKLSVQVHPNDEYALKHEGEFGKTEMWYIVDAKEDAKLIYGVRKGITKEEFQRSLDEKKLEECLNYVSVKKGEVIFIPSGTVHAILEGIVIAEIQQNSDTTYRVYDWNRVDKEGKTRELHIDKALDVIDFDISGKVETPNKIIMDGYSIANLTKCEYFNVDEIDIGNVYKDKTNGEIFFIYMCIEGEGILNYNGGIYNISAGQTFMIPAKEGEFKIEGKLKLLKVYL</sequence>
<accession>R7RNG0</accession>
<dbReference type="PANTHER" id="PTHR42742:SF3">
    <property type="entry name" value="FRUCTOKINASE"/>
    <property type="match status" value="1"/>
</dbReference>
<evidence type="ECO:0000256" key="6">
    <source>
        <dbReference type="ARBA" id="ARBA00023235"/>
    </source>
</evidence>
<comment type="cofactor">
    <cofactor evidence="9">
        <name>Zn(2+)</name>
        <dbReference type="ChEBI" id="CHEBI:29105"/>
    </cofactor>
    <text evidence="9">Binds 1 zinc ion per subunit.</text>
</comment>
<dbReference type="OrthoDB" id="9808275at2"/>
<dbReference type="PIRSF" id="PIRSF036894">
    <property type="entry name" value="PMI_Firm_short"/>
    <property type="match status" value="1"/>
</dbReference>
<dbReference type="EMBL" id="CAVN010000090">
    <property type="protein sequence ID" value="CDF57727.1"/>
    <property type="molecule type" value="Genomic_DNA"/>
</dbReference>
<dbReference type="eggNOG" id="COG1482">
    <property type="taxonomic scope" value="Bacteria"/>
</dbReference>
<reference evidence="13" key="1">
    <citation type="submission" date="2013-03" db="EMBL/GenBank/DDBJ databases">
        <title>Draft genome sequence of the hydrogen-ethanol-producing anaerobic alkalithermophilic Caloramator celere.</title>
        <authorList>
            <person name="Ciranna A."/>
            <person name="Larjo A."/>
            <person name="Kivisto A."/>
            <person name="Santala V."/>
            <person name="Roos C."/>
            <person name="Karp M."/>
        </authorList>
    </citation>
    <scope>NUCLEOTIDE SEQUENCE [LARGE SCALE GENOMIC DNA]</scope>
    <source>
        <strain evidence="13">DSM 8682</strain>
    </source>
</reference>
<dbReference type="Pfam" id="PF21621">
    <property type="entry name" value="MPI_cupin_dom"/>
    <property type="match status" value="1"/>
</dbReference>
<evidence type="ECO:0000256" key="9">
    <source>
        <dbReference type="PIRSR" id="PIRSR036894-1"/>
    </source>
</evidence>
<evidence type="ECO:0000259" key="12">
    <source>
        <dbReference type="Pfam" id="PF21621"/>
    </source>
</evidence>
<dbReference type="InterPro" id="IPR014628">
    <property type="entry name" value="Man6P_isomerase_Firm_short"/>
</dbReference>
<dbReference type="GO" id="GO:0005975">
    <property type="term" value="P:carbohydrate metabolic process"/>
    <property type="evidence" value="ECO:0007669"/>
    <property type="project" value="InterPro"/>
</dbReference>
<feature type="binding site" evidence="9">
    <location>
        <position position="117"/>
    </location>
    <ligand>
        <name>Zn(2+)</name>
        <dbReference type="ChEBI" id="CHEBI:29105"/>
    </ligand>
</feature>
<dbReference type="InterPro" id="IPR011051">
    <property type="entry name" value="RmlC_Cupin_sf"/>
</dbReference>
<dbReference type="Gene3D" id="2.60.120.10">
    <property type="entry name" value="Jelly Rolls"/>
    <property type="match status" value="2"/>
</dbReference>
<dbReference type="CDD" id="cd07010">
    <property type="entry name" value="cupin_PMI_type_I_N_bac"/>
    <property type="match status" value="1"/>
</dbReference>
<protein>
    <recommendedName>
        <fullName evidence="3">mannose-6-phosphate isomerase</fullName>
        <ecNumber evidence="3">5.3.1.8</ecNumber>
    </recommendedName>
    <alternativeName>
        <fullName evidence="7">Phosphohexomutase</fullName>
    </alternativeName>
    <alternativeName>
        <fullName evidence="8">Phosphomannose isomerase</fullName>
    </alternativeName>
</protein>
<dbReference type="InterPro" id="IPR051804">
    <property type="entry name" value="Carb_Metab_Reg_Kinase/Isom"/>
</dbReference>
<evidence type="ECO:0000313" key="13">
    <source>
        <dbReference type="EMBL" id="CDF57727.1"/>
    </source>
</evidence>
<dbReference type="Pfam" id="PF20511">
    <property type="entry name" value="PMI_typeI_cat"/>
    <property type="match status" value="1"/>
</dbReference>
<dbReference type="SUPFAM" id="SSF51182">
    <property type="entry name" value="RmlC-like cupins"/>
    <property type="match status" value="1"/>
</dbReference>
<dbReference type="EC" id="5.3.1.8" evidence="3"/>
<dbReference type="InterPro" id="IPR049071">
    <property type="entry name" value="MPI_cupin_dom"/>
</dbReference>
<keyword evidence="4 9" id="KW-0479">Metal-binding</keyword>
<feature type="domain" description="Phosphomannose isomerase type I catalytic" evidence="11">
    <location>
        <begin position="7"/>
        <end position="106"/>
    </location>
</feature>
<evidence type="ECO:0000313" key="14">
    <source>
        <dbReference type="Proteomes" id="UP000014923"/>
    </source>
</evidence>
<dbReference type="RefSeq" id="WP_018661138.1">
    <property type="nucleotide sequence ID" value="NZ_HF952018.1"/>
</dbReference>
<evidence type="ECO:0000256" key="10">
    <source>
        <dbReference type="PIRSR" id="PIRSR036894-2"/>
    </source>
</evidence>
<evidence type="ECO:0000256" key="4">
    <source>
        <dbReference type="ARBA" id="ARBA00022723"/>
    </source>
</evidence>